<feature type="domain" description="C2H2-type" evidence="2">
    <location>
        <begin position="111"/>
        <end position="138"/>
    </location>
</feature>
<organism evidence="3 4">
    <name type="scientific">Cordyceps fumosorosea (strain ARSEF 2679)</name>
    <name type="common">Isaria fumosorosea</name>
    <dbReference type="NCBI Taxonomy" id="1081104"/>
    <lineage>
        <taxon>Eukaryota</taxon>
        <taxon>Fungi</taxon>
        <taxon>Dikarya</taxon>
        <taxon>Ascomycota</taxon>
        <taxon>Pezizomycotina</taxon>
        <taxon>Sordariomycetes</taxon>
        <taxon>Hypocreomycetidae</taxon>
        <taxon>Hypocreales</taxon>
        <taxon>Cordycipitaceae</taxon>
        <taxon>Cordyceps</taxon>
    </lineage>
</organism>
<dbReference type="OrthoDB" id="20872at2759"/>
<dbReference type="RefSeq" id="XP_018701466.1">
    <property type="nucleotide sequence ID" value="XM_018851450.1"/>
</dbReference>
<evidence type="ECO:0000256" key="1">
    <source>
        <dbReference type="SAM" id="MobiDB-lite"/>
    </source>
</evidence>
<evidence type="ECO:0000259" key="2">
    <source>
        <dbReference type="SMART" id="SM00355"/>
    </source>
</evidence>
<feature type="region of interest" description="Disordered" evidence="1">
    <location>
        <begin position="229"/>
        <end position="272"/>
    </location>
</feature>
<gene>
    <name evidence="3" type="ORF">ISF_07847</name>
</gene>
<dbReference type="Proteomes" id="UP000076744">
    <property type="component" value="Unassembled WGS sequence"/>
</dbReference>
<keyword evidence="4" id="KW-1185">Reference proteome</keyword>
<comment type="caution">
    <text evidence="3">The sequence shown here is derived from an EMBL/GenBank/DDBJ whole genome shotgun (WGS) entry which is preliminary data.</text>
</comment>
<dbReference type="GeneID" id="30024139"/>
<protein>
    <submittedName>
        <fullName evidence="3">Zinc finger, C2H2-like protein</fullName>
    </submittedName>
</protein>
<dbReference type="SMART" id="SM00355">
    <property type="entry name" value="ZnF_C2H2"/>
    <property type="match status" value="3"/>
</dbReference>
<dbReference type="InterPro" id="IPR013087">
    <property type="entry name" value="Znf_C2H2_type"/>
</dbReference>
<accession>A0A167NN60</accession>
<feature type="domain" description="C2H2-type" evidence="2">
    <location>
        <begin position="142"/>
        <end position="168"/>
    </location>
</feature>
<dbReference type="PANTHER" id="PTHR35391">
    <property type="entry name" value="C2H2-TYPE DOMAIN-CONTAINING PROTEIN-RELATED"/>
    <property type="match status" value="1"/>
</dbReference>
<dbReference type="PANTHER" id="PTHR35391:SF5">
    <property type="entry name" value="DUF6590 DOMAIN-CONTAINING PROTEIN"/>
    <property type="match status" value="1"/>
</dbReference>
<feature type="domain" description="C2H2-type" evidence="2">
    <location>
        <begin position="195"/>
        <end position="214"/>
    </location>
</feature>
<dbReference type="AlphaFoldDB" id="A0A167NN60"/>
<evidence type="ECO:0000313" key="4">
    <source>
        <dbReference type="Proteomes" id="UP000076744"/>
    </source>
</evidence>
<evidence type="ECO:0000313" key="3">
    <source>
        <dbReference type="EMBL" id="OAA55742.1"/>
    </source>
</evidence>
<name>A0A167NN60_CORFA</name>
<proteinExistence type="predicted"/>
<dbReference type="EMBL" id="AZHB01000024">
    <property type="protein sequence ID" value="OAA55742.1"/>
    <property type="molecule type" value="Genomic_DNA"/>
</dbReference>
<reference evidence="3 4" key="1">
    <citation type="journal article" date="2016" name="Genome Biol. Evol.">
        <title>Divergent and convergent evolution of fungal pathogenicity.</title>
        <authorList>
            <person name="Shang Y."/>
            <person name="Xiao G."/>
            <person name="Zheng P."/>
            <person name="Cen K."/>
            <person name="Zhan S."/>
            <person name="Wang C."/>
        </authorList>
    </citation>
    <scope>NUCLEOTIDE SEQUENCE [LARGE SCALE GENOMIC DNA]</scope>
    <source>
        <strain evidence="3 4">ARSEF 2679</strain>
    </source>
</reference>
<sequence>MVERHRRLYFRTHPAATVKFRSKKALSEGCEACLKESDDRETMLFRKVPDPHGTAAERCQHESEALMPRPPASCKDGSDFTCELCSMSLHNETGTNRSLWVNHINRDLELYVCLVDQCDEPNFLCWTMAQWLRHMKTHFDEWVCCFCPQNPRKVHSGKRLEKHFTTSHPDRVSTRSLPEALRHCYRSKEVSITFKECPFCDELPADMAMHIRRHLCYLAIVSTPALHDATAPKQDGDRDSAASRKGFAAKSSHAEQEPVDESLPNDGSGGDVLRDWSPFKSTVDLRLDGNDEGTPFEWLDSGKGPGQTDQWAFMRRSPTQHDEWRECLEERKVEKHRKRFACCPRRLGRLNWGRKNS</sequence>